<dbReference type="PRINTS" id="PR00109">
    <property type="entry name" value="TYRKINASE"/>
</dbReference>
<dbReference type="InterPro" id="IPR000742">
    <property type="entry name" value="EGF"/>
</dbReference>
<organism evidence="15">
    <name type="scientific">Phallusia mammillata</name>
    <dbReference type="NCBI Taxonomy" id="59560"/>
    <lineage>
        <taxon>Eukaryota</taxon>
        <taxon>Metazoa</taxon>
        <taxon>Chordata</taxon>
        <taxon>Tunicata</taxon>
        <taxon>Ascidiacea</taxon>
        <taxon>Phlebobranchia</taxon>
        <taxon>Ascidiidae</taxon>
        <taxon>Phallusia</taxon>
    </lineage>
</organism>
<gene>
    <name evidence="15" type="primary">Figf</name>
</gene>
<dbReference type="InterPro" id="IPR000719">
    <property type="entry name" value="Prot_kinase_dom"/>
</dbReference>
<dbReference type="SUPFAM" id="SSF56112">
    <property type="entry name" value="Protein kinase-like (PK-like)"/>
    <property type="match status" value="1"/>
</dbReference>
<dbReference type="PANTHER" id="PTHR24416">
    <property type="entry name" value="TYROSINE-PROTEIN KINASE RECEPTOR"/>
    <property type="match status" value="1"/>
</dbReference>
<feature type="domain" description="EGF-like" evidence="14">
    <location>
        <begin position="442"/>
        <end position="486"/>
    </location>
</feature>
<keyword evidence="4" id="KW-0418">Kinase</keyword>
<dbReference type="CDD" id="cd00192">
    <property type="entry name" value="PTKc"/>
    <property type="match status" value="1"/>
</dbReference>
<evidence type="ECO:0000256" key="8">
    <source>
        <dbReference type="PROSITE-ProRule" id="PRU00076"/>
    </source>
</evidence>
<dbReference type="InterPro" id="IPR017441">
    <property type="entry name" value="Protein_kinase_ATP_BS"/>
</dbReference>
<dbReference type="GO" id="GO:0005886">
    <property type="term" value="C:plasma membrane"/>
    <property type="evidence" value="ECO:0007669"/>
    <property type="project" value="TreeGrafter"/>
</dbReference>
<evidence type="ECO:0000256" key="5">
    <source>
        <dbReference type="ARBA" id="ARBA00022840"/>
    </source>
</evidence>
<dbReference type="PANTHER" id="PTHR24416:SF620">
    <property type="entry name" value="TYROSINE-PROTEIN KINASE RECEPTOR TORSO"/>
    <property type="match status" value="1"/>
</dbReference>
<feature type="compositionally biased region" description="Polar residues" evidence="10">
    <location>
        <begin position="909"/>
        <end position="924"/>
    </location>
</feature>
<dbReference type="InterPro" id="IPR001245">
    <property type="entry name" value="Ser-Thr/Tyr_kinase_cat_dom"/>
</dbReference>
<keyword evidence="12" id="KW-0732">Signal</keyword>
<evidence type="ECO:0000256" key="3">
    <source>
        <dbReference type="ARBA" id="ARBA00022741"/>
    </source>
</evidence>
<feature type="transmembrane region" description="Helical" evidence="11">
    <location>
        <begin position="496"/>
        <end position="518"/>
    </location>
</feature>
<dbReference type="FunFam" id="1.10.510.10:FF:000554">
    <property type="entry name" value="Predicted protein"/>
    <property type="match status" value="1"/>
</dbReference>
<keyword evidence="11" id="KW-0812">Transmembrane</keyword>
<proteinExistence type="evidence at transcript level"/>
<comment type="catalytic activity">
    <reaction evidence="7">
        <text>L-tyrosyl-[protein] + ATP = O-phospho-L-tyrosyl-[protein] + ADP + H(+)</text>
        <dbReference type="Rhea" id="RHEA:10596"/>
        <dbReference type="Rhea" id="RHEA-COMP:10136"/>
        <dbReference type="Rhea" id="RHEA-COMP:20101"/>
        <dbReference type="ChEBI" id="CHEBI:15378"/>
        <dbReference type="ChEBI" id="CHEBI:30616"/>
        <dbReference type="ChEBI" id="CHEBI:46858"/>
        <dbReference type="ChEBI" id="CHEBI:61978"/>
        <dbReference type="ChEBI" id="CHEBI:456216"/>
        <dbReference type="EC" id="2.7.10.1"/>
    </reaction>
</comment>
<dbReference type="PROSITE" id="PS00109">
    <property type="entry name" value="PROTEIN_KINASE_TYR"/>
    <property type="match status" value="1"/>
</dbReference>
<feature type="region of interest" description="Disordered" evidence="10">
    <location>
        <begin position="894"/>
        <end position="924"/>
    </location>
</feature>
<evidence type="ECO:0000256" key="4">
    <source>
        <dbReference type="ARBA" id="ARBA00022777"/>
    </source>
</evidence>
<dbReference type="Gene3D" id="1.10.510.10">
    <property type="entry name" value="Transferase(Phosphotransferase) domain 1"/>
    <property type="match status" value="1"/>
</dbReference>
<protein>
    <submittedName>
        <fullName evidence="15">Vascular endothelial growth factor receptor 3</fullName>
    </submittedName>
</protein>
<keyword evidence="2" id="KW-0808">Transferase</keyword>
<evidence type="ECO:0000256" key="6">
    <source>
        <dbReference type="ARBA" id="ARBA00023137"/>
    </source>
</evidence>
<dbReference type="Gene3D" id="2.10.25.10">
    <property type="entry name" value="Laminin"/>
    <property type="match status" value="1"/>
</dbReference>
<accession>A0A6F9DDJ2</accession>
<comment type="subcellular location">
    <subcellularLocation>
        <location evidence="1">Membrane</location>
        <topology evidence="1">Single-pass type I membrane protein</topology>
    </subcellularLocation>
</comment>
<keyword evidence="6" id="KW-0829">Tyrosine-protein kinase</keyword>
<dbReference type="Pfam" id="PF07714">
    <property type="entry name" value="PK_Tyr_Ser-Thr"/>
    <property type="match status" value="1"/>
</dbReference>
<evidence type="ECO:0000256" key="9">
    <source>
        <dbReference type="PROSITE-ProRule" id="PRU10141"/>
    </source>
</evidence>
<dbReference type="GO" id="GO:0043235">
    <property type="term" value="C:receptor complex"/>
    <property type="evidence" value="ECO:0007669"/>
    <property type="project" value="TreeGrafter"/>
</dbReference>
<dbReference type="GO" id="GO:0007169">
    <property type="term" value="P:cell surface receptor protein tyrosine kinase signaling pathway"/>
    <property type="evidence" value="ECO:0007669"/>
    <property type="project" value="TreeGrafter"/>
</dbReference>
<dbReference type="Gene3D" id="3.30.200.20">
    <property type="entry name" value="Phosphorylase Kinase, domain 1"/>
    <property type="match status" value="1"/>
</dbReference>
<sequence length="971" mass="107605">MDTLRVSIVFLTIVFASALGQDHPCASTKADVTVRNVTEHVSFKLPNASDLSSHQITVTYSWDVSVKGDHHFDGFLYKFYDTDQHSYANVGKRSLSLNPIFRFLSDNPLSPLELPSTSGFSSFSSDISSTDINVRLAECKNYFNESVWTVAKNGSYVQCKFPCLDHFGLPCVTGTGLCNMLKDGHQWLKRDARELTFDIAFGRHYTFEIAAYVGHKTTPALYTTKNFYIFCGEHLINEKGVNDLLAYQFCDQAQNISEMHTASSPVADLEVFAFMPDYVNHKTAAIVRWKAPHDVVKGATIEEYEIGPPAGIEIENGGYALKAKTPEEAAINPWYNITLLNLNFNQTYTMGVMPYVPRGNDVCIFPGDCSEYGMRATINIAVSDVDACVNLVWSDERSYCDHQASCVDLPPESELPANCSCGTGYHGNGIAEIWPGGTGCYDTDACLDYNKTMTICHQDAFCVDRKAPETGFTCRCQDGFFGDGFKGDFGCASKSLVIGVAVGIPISLLFIIGAFLLLRRCRVSRRRSLDLKLSKFVPMRTNPYTAPLVMRNDHVANREEQRQLPKNGAVFGAKWELQRKDIVQEDIIGRGNFGVVHKATLTKDGTQKNVAVKSLTGAYATCYRDDFLAEMALLISLGHHDNVLGMIGACTSQMGADEENMSPLLVTEYMTYGDLLHFLWDAREPAKREADAAYDFTENSLYNIGHQVASGLQFLSSSKIIHGDVAARNILVDENLQCKISDFGLANDVYRYGMIKGATERRVPFKWVSPERMMGGKVPITWRSDVWSFGILLYEMVTLGAAPYPSMDPRMIFNSLKSGYRMPRPESCNEYLYEIMMDCWKWSAIQRPSFTDLKTKLAKPLSQHTDPEDLTLKRSIHASDDLDIQQYEADIGRRDNQTTKPPNGCLENGSVTTNGGIAHSGQNGDVVHTSETSIGNGSLANGGVEFFAGNIIVQSEPDARSNGFVPGTEPV</sequence>
<feature type="signal peptide" evidence="12">
    <location>
        <begin position="1"/>
        <end position="20"/>
    </location>
</feature>
<evidence type="ECO:0000256" key="11">
    <source>
        <dbReference type="SAM" id="Phobius"/>
    </source>
</evidence>
<dbReference type="PROSITE" id="PS00107">
    <property type="entry name" value="PROTEIN_KINASE_ATP"/>
    <property type="match status" value="1"/>
</dbReference>
<feature type="binding site" evidence="9">
    <location>
        <position position="613"/>
    </location>
    <ligand>
        <name>ATP</name>
        <dbReference type="ChEBI" id="CHEBI:30616"/>
    </ligand>
</feature>
<evidence type="ECO:0000313" key="15">
    <source>
        <dbReference type="EMBL" id="CAB3246203.1"/>
    </source>
</evidence>
<name>A0A6F9DDJ2_9ASCI</name>
<evidence type="ECO:0000259" key="13">
    <source>
        <dbReference type="PROSITE" id="PS50011"/>
    </source>
</evidence>
<evidence type="ECO:0000256" key="10">
    <source>
        <dbReference type="SAM" id="MobiDB-lite"/>
    </source>
</evidence>
<dbReference type="GO" id="GO:0004714">
    <property type="term" value="F:transmembrane receptor protein tyrosine kinase activity"/>
    <property type="evidence" value="ECO:0007669"/>
    <property type="project" value="UniProtKB-EC"/>
</dbReference>
<evidence type="ECO:0000256" key="1">
    <source>
        <dbReference type="ARBA" id="ARBA00004479"/>
    </source>
</evidence>
<dbReference type="PROSITE" id="PS50026">
    <property type="entry name" value="EGF_3"/>
    <property type="match status" value="1"/>
</dbReference>
<dbReference type="InterPro" id="IPR008266">
    <property type="entry name" value="Tyr_kinase_AS"/>
</dbReference>
<evidence type="ECO:0000259" key="14">
    <source>
        <dbReference type="PROSITE" id="PS50026"/>
    </source>
</evidence>
<keyword evidence="5 9" id="KW-0067">ATP-binding</keyword>
<dbReference type="EMBL" id="LR785186">
    <property type="protein sequence ID" value="CAB3246203.1"/>
    <property type="molecule type" value="mRNA"/>
</dbReference>
<keyword evidence="8" id="KW-0245">EGF-like domain</keyword>
<keyword evidence="15" id="KW-0675">Receptor</keyword>
<comment type="caution">
    <text evidence="8">Lacks conserved residue(s) required for the propagation of feature annotation.</text>
</comment>
<dbReference type="SMART" id="SM00181">
    <property type="entry name" value="EGF"/>
    <property type="match status" value="2"/>
</dbReference>
<dbReference type="InterPro" id="IPR050122">
    <property type="entry name" value="RTK"/>
</dbReference>
<dbReference type="PROSITE" id="PS50011">
    <property type="entry name" value="PROTEIN_KINASE_DOM"/>
    <property type="match status" value="1"/>
</dbReference>
<feature type="domain" description="Protein kinase" evidence="13">
    <location>
        <begin position="582"/>
        <end position="862"/>
    </location>
</feature>
<evidence type="ECO:0000256" key="7">
    <source>
        <dbReference type="ARBA" id="ARBA00051243"/>
    </source>
</evidence>
<feature type="chain" id="PRO_5026361285" evidence="12">
    <location>
        <begin position="21"/>
        <end position="971"/>
    </location>
</feature>
<reference evidence="15" key="1">
    <citation type="submission" date="2020-04" db="EMBL/GenBank/DDBJ databases">
        <authorList>
            <person name="Neveu A P."/>
        </authorList>
    </citation>
    <scope>NUCLEOTIDE SEQUENCE</scope>
    <source>
        <tissue evidence="15">Whole embryo</tissue>
    </source>
</reference>
<keyword evidence="11" id="KW-0472">Membrane</keyword>
<keyword evidence="11" id="KW-1133">Transmembrane helix</keyword>
<dbReference type="InterPro" id="IPR011009">
    <property type="entry name" value="Kinase-like_dom_sf"/>
</dbReference>
<evidence type="ECO:0000256" key="2">
    <source>
        <dbReference type="ARBA" id="ARBA00022679"/>
    </source>
</evidence>
<dbReference type="GO" id="GO:0005524">
    <property type="term" value="F:ATP binding"/>
    <property type="evidence" value="ECO:0007669"/>
    <property type="project" value="UniProtKB-UniRule"/>
</dbReference>
<keyword evidence="3 9" id="KW-0547">Nucleotide-binding</keyword>
<evidence type="ECO:0000256" key="12">
    <source>
        <dbReference type="SAM" id="SignalP"/>
    </source>
</evidence>
<dbReference type="AlphaFoldDB" id="A0A6F9DDJ2"/>